<dbReference type="InterPro" id="IPR042193">
    <property type="entry name" value="FHIPEP_3"/>
</dbReference>
<comment type="similarity">
    <text evidence="2 7">Belongs to the FHIPEP (flagella/HR/invasion proteins export pore) family.</text>
</comment>
<dbReference type="InterPro" id="IPR042194">
    <property type="entry name" value="FHIPEP_1"/>
</dbReference>
<dbReference type="Gene3D" id="1.10.8.540">
    <property type="entry name" value="FHIPEP family, domain 3"/>
    <property type="match status" value="1"/>
</dbReference>
<organism evidence="8 9">
    <name type="scientific">Gluconobacter cerevisiae</name>
    <dbReference type="NCBI Taxonomy" id="1379734"/>
    <lineage>
        <taxon>Bacteria</taxon>
        <taxon>Pseudomonadati</taxon>
        <taxon>Pseudomonadota</taxon>
        <taxon>Alphaproteobacteria</taxon>
        <taxon>Acetobacterales</taxon>
        <taxon>Acetobacteraceae</taxon>
        <taxon>Gluconobacter</taxon>
    </lineage>
</organism>
<evidence type="ECO:0000256" key="3">
    <source>
        <dbReference type="ARBA" id="ARBA00022475"/>
    </source>
</evidence>
<dbReference type="InterPro" id="IPR001712">
    <property type="entry name" value="T3SS_FHIPEP"/>
</dbReference>
<gene>
    <name evidence="7 8" type="primary">flhA</name>
    <name evidence="8" type="ORF">HKD21_09130</name>
</gene>
<feature type="transmembrane region" description="Helical" evidence="7">
    <location>
        <begin position="37"/>
        <end position="55"/>
    </location>
</feature>
<comment type="caution">
    <text evidence="7">Lacks conserved residue(s) required for the propagation of feature annotation.</text>
</comment>
<keyword evidence="9" id="KW-1185">Reference proteome</keyword>
<keyword evidence="5 7" id="KW-1133">Transmembrane helix</keyword>
<keyword evidence="7" id="KW-0653">Protein transport</keyword>
<keyword evidence="4 7" id="KW-0812">Transmembrane</keyword>
<reference evidence="9" key="1">
    <citation type="submission" date="2020-04" db="EMBL/GenBank/DDBJ databases">
        <title>Description of novel Gluconacetobacter.</title>
        <authorList>
            <person name="Sombolestani A."/>
        </authorList>
    </citation>
    <scope>NUCLEOTIDE SEQUENCE [LARGE SCALE GENOMIC DNA]</scope>
    <source>
        <strain evidence="9">LMG 27748</strain>
    </source>
</reference>
<keyword evidence="8" id="KW-0969">Cilium</keyword>
<comment type="function">
    <text evidence="7">Required for formation of the rod structure of the flagellar apparatus. Together with FliI and FliH, may constitute the export apparatus of flagellin.</text>
</comment>
<dbReference type="Proteomes" id="UP000630952">
    <property type="component" value="Unassembled WGS sequence"/>
</dbReference>
<keyword evidence="8" id="KW-0966">Cell projection</keyword>
<name>A0ABR9YEC7_9PROT</name>
<evidence type="ECO:0000256" key="6">
    <source>
        <dbReference type="ARBA" id="ARBA00023136"/>
    </source>
</evidence>
<comment type="caution">
    <text evidence="8">The sequence shown here is derived from an EMBL/GenBank/DDBJ whole genome shotgun (WGS) entry which is preliminary data.</text>
</comment>
<dbReference type="RefSeq" id="WP_194255386.1">
    <property type="nucleotide sequence ID" value="NZ_JABCQO010000006.1"/>
</dbReference>
<evidence type="ECO:0000256" key="5">
    <source>
        <dbReference type="ARBA" id="ARBA00022989"/>
    </source>
</evidence>
<feature type="transmembrane region" description="Helical" evidence="7">
    <location>
        <begin position="92"/>
        <end position="112"/>
    </location>
</feature>
<evidence type="ECO:0000313" key="9">
    <source>
        <dbReference type="Proteomes" id="UP000630952"/>
    </source>
</evidence>
<dbReference type="InterPro" id="IPR042196">
    <property type="entry name" value="FHIPEP_4"/>
</dbReference>
<evidence type="ECO:0000313" key="8">
    <source>
        <dbReference type="EMBL" id="MBF0877011.1"/>
    </source>
</evidence>
<dbReference type="Gene3D" id="3.40.50.12790">
    <property type="entry name" value="FHIPEP family, domain 4"/>
    <property type="match status" value="1"/>
</dbReference>
<dbReference type="EMBL" id="JABCQO010000006">
    <property type="protein sequence ID" value="MBF0877011.1"/>
    <property type="molecule type" value="Genomic_DNA"/>
</dbReference>
<dbReference type="PANTHER" id="PTHR30161">
    <property type="entry name" value="FLAGELLAR EXPORT PROTEIN, MEMBRANE FLHA SUBUNIT-RELATED"/>
    <property type="match status" value="1"/>
</dbReference>
<accession>A0ABR9YEC7</accession>
<sequence length="711" mass="77067">MNYTDRYFFNNAGIISDFFRRFPGLSSIQKKIPGSDVGLAVFVAGLLSVLIFPLPTFILDIGLSISITLAILILMVALFLKRPLDFTSFPILLLLTTLLRLSLEVATTRLILSHGYQGLYSAGHVVAAFGGFLMGGDIVIGAILFSILLVVNFMVITKGSGRISEVSARFFLDSMPGKQMAIDAELSSGSINNVIAKKKRKELEEESSFYGAMDGASKFVRGDAIASLIITVINIVGGLTIGIVRHGMTVSDAAAAFTTLTIGDGLVSQIPALLVSAASGIVVTKGGTEGGADVVLIKQLGGNAKPLVLVAVCSLVLAIMPGLPAFPFLFLAILSALASWFRYVFPIADKINEDDSISIPEEKSQTDIPISNILRVDLLKLELGFNLLPIANIDNSSLTEKIKLLRRTLAADVGFVLPPVRIQDNLNLPPDRYSLCIKEIEVGGGNIKVNKLLAMDPQGREPDIEGEKTIEPAFGLSASWIDQNLRENAIIQGYTVVDPSSVIITHLTELIKDNMADLLSYSETQKLLDGVTVDQQKLISDLIPSQISVSNIQRILQSLLEERVSIRDLIGILESIQDGCSQGLKTVSSLVAHVRIKLARQISSCAMNSQGYIPVILLSPNWENIIYDNLSSSKEGGQINFSPSQMNKFISSLRTSFGNVSKKGELPILLVSNNIRIPIRRIVERINPSVSVLAQEEIFPRVKVQNIEIIN</sequence>
<dbReference type="Gene3D" id="3.40.30.60">
    <property type="entry name" value="FHIPEP family, domain 1"/>
    <property type="match status" value="1"/>
</dbReference>
<dbReference type="PIRSF" id="PIRSF005419">
    <property type="entry name" value="FlhA"/>
    <property type="match status" value="1"/>
</dbReference>
<keyword evidence="7" id="KW-1005">Bacterial flagellum biogenesis</keyword>
<proteinExistence type="inferred from homology"/>
<keyword evidence="7" id="KW-0813">Transport</keyword>
<feature type="transmembrane region" description="Helical" evidence="7">
    <location>
        <begin position="308"/>
        <end position="341"/>
    </location>
</feature>
<protein>
    <recommendedName>
        <fullName evidence="7">Flagellar biosynthesis protein FlhA</fullName>
    </recommendedName>
</protein>
<keyword evidence="3 7" id="KW-1003">Cell membrane</keyword>
<evidence type="ECO:0000256" key="4">
    <source>
        <dbReference type="ARBA" id="ARBA00022692"/>
    </source>
</evidence>
<comment type="subcellular location">
    <subcellularLocation>
        <location evidence="1 7">Cell membrane</location>
        <topology evidence="1 7">Multi-pass membrane protein</topology>
    </subcellularLocation>
</comment>
<reference evidence="8 9" key="2">
    <citation type="submission" date="2020-11" db="EMBL/GenBank/DDBJ databases">
        <title>Description of novel Gluconobacter species.</title>
        <authorList>
            <person name="Cleenwerck I."/>
            <person name="Cnockaert M."/>
            <person name="Borremans W."/>
            <person name="Wieme A.D."/>
            <person name="De Vuyst L."/>
            <person name="Vandamme P."/>
        </authorList>
    </citation>
    <scope>NUCLEOTIDE SEQUENCE [LARGE SCALE GENOMIC DNA]</scope>
    <source>
        <strain evidence="8 9">LMG 27748</strain>
    </source>
</reference>
<feature type="transmembrane region" description="Helical" evidence="7">
    <location>
        <begin position="224"/>
        <end position="244"/>
    </location>
</feature>
<dbReference type="NCBIfam" id="TIGR01398">
    <property type="entry name" value="FlhA"/>
    <property type="match status" value="1"/>
</dbReference>
<keyword evidence="7" id="KW-1006">Bacterial flagellum protein export</keyword>
<keyword evidence="8" id="KW-0282">Flagellum</keyword>
<evidence type="ECO:0000256" key="2">
    <source>
        <dbReference type="ARBA" id="ARBA00008835"/>
    </source>
</evidence>
<keyword evidence="6 7" id="KW-0472">Membrane</keyword>
<dbReference type="PRINTS" id="PR00949">
    <property type="entry name" value="TYPE3IMAPROT"/>
</dbReference>
<feature type="transmembrane region" description="Helical" evidence="7">
    <location>
        <begin position="61"/>
        <end position="80"/>
    </location>
</feature>
<evidence type="ECO:0000256" key="7">
    <source>
        <dbReference type="RuleBase" id="RU364093"/>
    </source>
</evidence>
<dbReference type="InterPro" id="IPR006301">
    <property type="entry name" value="FlhA"/>
</dbReference>
<feature type="transmembrane region" description="Helical" evidence="7">
    <location>
        <begin position="132"/>
        <end position="155"/>
    </location>
</feature>
<dbReference type="Pfam" id="PF00771">
    <property type="entry name" value="FHIPEP"/>
    <property type="match status" value="1"/>
</dbReference>
<evidence type="ECO:0000256" key="1">
    <source>
        <dbReference type="ARBA" id="ARBA00004651"/>
    </source>
</evidence>
<dbReference type="PANTHER" id="PTHR30161:SF1">
    <property type="entry name" value="FLAGELLAR BIOSYNTHESIS PROTEIN FLHA-RELATED"/>
    <property type="match status" value="1"/>
</dbReference>